<feature type="domain" description="Cupin type-2" evidence="1">
    <location>
        <begin position="32"/>
        <end position="94"/>
    </location>
</feature>
<dbReference type="Gene3D" id="2.60.120.10">
    <property type="entry name" value="Jelly Rolls"/>
    <property type="match status" value="1"/>
</dbReference>
<organism evidence="2 3">
    <name type="scientific">Microbacterium memoriense</name>
    <dbReference type="NCBI Taxonomy" id="2978350"/>
    <lineage>
        <taxon>Bacteria</taxon>
        <taxon>Bacillati</taxon>
        <taxon>Actinomycetota</taxon>
        <taxon>Actinomycetes</taxon>
        <taxon>Micrococcales</taxon>
        <taxon>Microbacteriaceae</taxon>
        <taxon>Microbacterium</taxon>
    </lineage>
</organism>
<accession>A0ABT2PDZ0</accession>
<comment type="caution">
    <text evidence="2">The sequence shown here is derived from an EMBL/GenBank/DDBJ whole genome shotgun (WGS) entry which is preliminary data.</text>
</comment>
<dbReference type="InterPro" id="IPR013096">
    <property type="entry name" value="Cupin_2"/>
</dbReference>
<dbReference type="RefSeq" id="WP_261606959.1">
    <property type="nucleotide sequence ID" value="NZ_JAODOR010000010.1"/>
</dbReference>
<dbReference type="EMBL" id="JAODOR010000010">
    <property type="protein sequence ID" value="MCT9002422.1"/>
    <property type="molecule type" value="Genomic_DNA"/>
</dbReference>
<gene>
    <name evidence="2" type="ORF">N4R40_08610</name>
</gene>
<keyword evidence="3" id="KW-1185">Reference proteome</keyword>
<dbReference type="InterPro" id="IPR014710">
    <property type="entry name" value="RmlC-like_jellyroll"/>
</dbReference>
<protein>
    <submittedName>
        <fullName evidence="2">Cupin domain-containing protein</fullName>
    </submittedName>
</protein>
<reference evidence="2 3" key="1">
    <citation type="journal article" date="2024" name="Int. J. Syst. Evol. Microbiol.">
        <title>Microbacterium memoriense sp. nov., a member of the Actinomycetota from marine beach sediment of the north coast of Portugal.</title>
        <authorList>
            <person name="Santos J.D.N.D."/>
            <person name="Klimek D."/>
            <person name="Calusinska M."/>
            <person name="Lobo-da-Cunha A."/>
            <person name="Catita J."/>
            <person name="Goncalves H."/>
            <person name="Gonzalez I."/>
            <person name="Lage O.M."/>
        </authorList>
    </citation>
    <scope>NUCLEOTIDE SEQUENCE [LARGE SCALE GENOMIC DNA]</scope>
    <source>
        <strain evidence="2 3">PMIC_1C1B</strain>
    </source>
</reference>
<evidence type="ECO:0000259" key="1">
    <source>
        <dbReference type="Pfam" id="PF07883"/>
    </source>
</evidence>
<dbReference type="Pfam" id="PF07883">
    <property type="entry name" value="Cupin_2"/>
    <property type="match status" value="1"/>
</dbReference>
<evidence type="ECO:0000313" key="2">
    <source>
        <dbReference type="EMBL" id="MCT9002422.1"/>
    </source>
</evidence>
<dbReference type="SUPFAM" id="SSF51182">
    <property type="entry name" value="RmlC-like cupins"/>
    <property type="match status" value="1"/>
</dbReference>
<dbReference type="InterPro" id="IPR011051">
    <property type="entry name" value="RmlC_Cupin_sf"/>
</dbReference>
<dbReference type="Proteomes" id="UP001300496">
    <property type="component" value="Unassembled WGS sequence"/>
</dbReference>
<sequence length="246" mass="25705">MSAPSSAPLFPGGVALSDLRVYDEESGDGCRGGTPHLHSASSEGYVVVGGSGSVQTLSAQGYAEHPLTVGDVLWFSPGTVHRLVNGGDLHLFVIMANAGLPEAGDAVMTFPDYVLADPDAYAAAATVPVGAGRADAVRTRRDLAVEGYLELRAAVERDGPGALARLHARAAALVAPRVADWTRLWERTVAAEMERTREQLQALGRGDAGGLAAASVVRGDPTPGDRGFGMCGRLKTWEWPSMQQDG</sequence>
<proteinExistence type="predicted"/>
<evidence type="ECO:0000313" key="3">
    <source>
        <dbReference type="Proteomes" id="UP001300496"/>
    </source>
</evidence>
<dbReference type="CDD" id="cd02208">
    <property type="entry name" value="cupin_RmlC-like"/>
    <property type="match status" value="1"/>
</dbReference>
<name>A0ABT2PDZ0_9MICO</name>